<dbReference type="RefSeq" id="WP_164232156.1">
    <property type="nucleotide sequence ID" value="NZ_JAAJBF010000015.1"/>
</dbReference>
<gene>
    <name evidence="1" type="ORF">G5T13_08905</name>
</gene>
<sequence length="57" mass="6461">MRPKKYPYSTNRKAVRETTISEVSAQFIADVMKEINKKDPAAVAAVAELIKAVRDFY</sequence>
<proteinExistence type="predicted"/>
<dbReference type="EMBL" id="JAAJBG010000019">
    <property type="protein sequence ID" value="NGG16714.1"/>
    <property type="molecule type" value="Genomic_DNA"/>
</dbReference>
<accession>A0A6G4N0I9</accession>
<protein>
    <submittedName>
        <fullName evidence="1">Uncharacterized protein</fullName>
    </submittedName>
</protein>
<reference evidence="1" key="1">
    <citation type="submission" date="2020-02" db="EMBL/GenBank/DDBJ databases">
        <title>Antibiotic resistance/susceptibility profiles of lactic acid-producing cocci isolated from the human vagina, and analysis of the genetic basis of atypical resistances.</title>
        <authorList>
            <person name="Sirichoat A."/>
            <person name="Florez A.B."/>
            <person name="Vazquez L."/>
            <person name="Buppasiri P."/>
            <person name="Panya M."/>
            <person name="Lulitanond V."/>
            <person name="Mayo B."/>
        </authorList>
    </citation>
    <scope>NUCLEOTIDE SEQUENCE</scope>
    <source>
        <strain evidence="1">VA01-10AN</strain>
    </source>
</reference>
<evidence type="ECO:0000313" key="1">
    <source>
        <dbReference type="EMBL" id="NGG16714.1"/>
    </source>
</evidence>
<comment type="caution">
    <text evidence="1">The sequence shown here is derived from an EMBL/GenBank/DDBJ whole genome shotgun (WGS) entry which is preliminary data.</text>
</comment>
<organism evidence="1">
    <name type="scientific">Streptococcus anginosus</name>
    <dbReference type="NCBI Taxonomy" id="1328"/>
    <lineage>
        <taxon>Bacteria</taxon>
        <taxon>Bacillati</taxon>
        <taxon>Bacillota</taxon>
        <taxon>Bacilli</taxon>
        <taxon>Lactobacillales</taxon>
        <taxon>Streptococcaceae</taxon>
        <taxon>Streptococcus</taxon>
        <taxon>Streptococcus anginosus group</taxon>
    </lineage>
</organism>
<name>A0A6G4N0I9_STRAP</name>
<dbReference type="AlphaFoldDB" id="A0A6G4N0I9"/>